<feature type="domain" description="AAA+ ATPase" evidence="4">
    <location>
        <begin position="441"/>
        <end position="573"/>
    </location>
</feature>
<name>A0ABU4K1N2_9ACTN</name>
<dbReference type="InterPro" id="IPR003593">
    <property type="entry name" value="AAA+_ATPase"/>
</dbReference>
<dbReference type="InterPro" id="IPR050221">
    <property type="entry name" value="26S_Proteasome_ATPase"/>
</dbReference>
<organism evidence="5 6">
    <name type="scientific">Streptomyces roseolus</name>
    <dbReference type="NCBI Taxonomy" id="67358"/>
    <lineage>
        <taxon>Bacteria</taxon>
        <taxon>Bacillati</taxon>
        <taxon>Actinomycetota</taxon>
        <taxon>Actinomycetes</taxon>
        <taxon>Kitasatosporales</taxon>
        <taxon>Streptomycetaceae</taxon>
        <taxon>Streptomyces</taxon>
    </lineage>
</organism>
<keyword evidence="3" id="KW-0067">ATP-binding</keyword>
<dbReference type="EMBL" id="JAWJZF010000237">
    <property type="protein sequence ID" value="MDX2291665.1"/>
    <property type="molecule type" value="Genomic_DNA"/>
</dbReference>
<sequence>MTPRPAPPSVPDLAPLRLWATDAVRHALERADHDPGQGTEATPLERLYPSREAILAELGAPRSPLSVNAVPPLPEHLAAPLRAHGFDDVDHVAVALALAPDLEPALGRALARLRDDHTDPASPYPNADVIARLAGATDAERDAVVVRLASSAPLVRLGLLDVLADRAGGPCSLRTPVRASAGLLRWTFGVTRLAEEFDGIAETDPYCPPDPGDVVAAEVLARRFRGPGPGVTHLYGRRAGACLDVVWWCARRAGLTVLRAEAGALADPGTVRRLAVEALLRRAVLLVDASEGPMPPDGVWEWFTHGVVVGDTCSLPPSPSGPLSVCSVEVLPQGAGSRPSVAGYERRLIVETLAARGRAAALRDGAPNRTTDAEVSEVAALVTARSLERLATRLPAAYDWSGLVLPAPVVERLRDVRTHVAARARVRELFRNSAGPAGLGEGASVLFAGPSGTGKTLAARLIAGELGYPLYRVDLASVVSKYIGETERNLDAVFTAAERTDAVLLFDEADALFGKRSEVQDSRDRYANLEVAYLLQRMENYDGLAVLATNLLHHLDEAFSRRLSFIVHFPFPEARERELIWRAVWPDELPRTADVDFATLAERYPLSGGHIRNVVVTAAHLATAADGSVDHETVLRAVEREYDKFGRMSPTAAVEGAL</sequence>
<evidence type="ECO:0000256" key="1">
    <source>
        <dbReference type="ARBA" id="ARBA00006914"/>
    </source>
</evidence>
<dbReference type="Proteomes" id="UP001278571">
    <property type="component" value="Unassembled WGS sequence"/>
</dbReference>
<dbReference type="SMART" id="SM00382">
    <property type="entry name" value="AAA"/>
    <property type="match status" value="1"/>
</dbReference>
<dbReference type="InterPro" id="IPR003959">
    <property type="entry name" value="ATPase_AAA_core"/>
</dbReference>
<reference evidence="5 6" key="1">
    <citation type="submission" date="2023-10" db="EMBL/GenBank/DDBJ databases">
        <authorList>
            <person name="Wang X.X."/>
        </authorList>
    </citation>
    <scope>NUCLEOTIDE SEQUENCE [LARGE SCALE GENOMIC DNA]</scope>
    <source>
        <strain evidence="5 6">NBRC 12816</strain>
    </source>
</reference>
<dbReference type="Pfam" id="PF22977">
    <property type="entry name" value="WHD"/>
    <property type="match status" value="1"/>
</dbReference>
<evidence type="ECO:0000259" key="4">
    <source>
        <dbReference type="SMART" id="SM00382"/>
    </source>
</evidence>
<dbReference type="InterPro" id="IPR054472">
    <property type="entry name" value="WHD"/>
</dbReference>
<accession>A0ABU4K1N2</accession>
<dbReference type="Gene3D" id="3.40.50.300">
    <property type="entry name" value="P-loop containing nucleotide triphosphate hydrolases"/>
    <property type="match status" value="1"/>
</dbReference>
<evidence type="ECO:0000313" key="5">
    <source>
        <dbReference type="EMBL" id="MDX2291665.1"/>
    </source>
</evidence>
<comment type="caution">
    <text evidence="5">The sequence shown here is derived from an EMBL/GenBank/DDBJ whole genome shotgun (WGS) entry which is preliminary data.</text>
</comment>
<dbReference type="SUPFAM" id="SSF52540">
    <property type="entry name" value="P-loop containing nucleoside triphosphate hydrolases"/>
    <property type="match status" value="1"/>
</dbReference>
<evidence type="ECO:0000256" key="3">
    <source>
        <dbReference type="ARBA" id="ARBA00022840"/>
    </source>
</evidence>
<dbReference type="Pfam" id="PF00004">
    <property type="entry name" value="AAA"/>
    <property type="match status" value="1"/>
</dbReference>
<keyword evidence="2" id="KW-0547">Nucleotide-binding</keyword>
<dbReference type="PANTHER" id="PTHR23073">
    <property type="entry name" value="26S PROTEASOME REGULATORY SUBUNIT"/>
    <property type="match status" value="1"/>
</dbReference>
<comment type="similarity">
    <text evidence="1">Belongs to the AAA ATPase family.</text>
</comment>
<evidence type="ECO:0000313" key="6">
    <source>
        <dbReference type="Proteomes" id="UP001278571"/>
    </source>
</evidence>
<dbReference type="CDD" id="cd19481">
    <property type="entry name" value="RecA-like_protease"/>
    <property type="match status" value="1"/>
</dbReference>
<proteinExistence type="inferred from homology"/>
<evidence type="ECO:0000256" key="2">
    <source>
        <dbReference type="ARBA" id="ARBA00022741"/>
    </source>
</evidence>
<keyword evidence="6" id="KW-1185">Reference proteome</keyword>
<dbReference type="InterPro" id="IPR027417">
    <property type="entry name" value="P-loop_NTPase"/>
</dbReference>
<gene>
    <name evidence="5" type="ORF">R2363_05690</name>
</gene>
<dbReference type="RefSeq" id="WP_319008208.1">
    <property type="nucleotide sequence ID" value="NZ_JAWJZF010000237.1"/>
</dbReference>
<protein>
    <submittedName>
        <fullName evidence="5">AAA family ATPase</fullName>
    </submittedName>
</protein>